<keyword evidence="6" id="KW-0234">DNA repair</keyword>
<keyword evidence="3" id="KW-0227">DNA damage</keyword>
<dbReference type="SUPFAM" id="SSF52980">
    <property type="entry name" value="Restriction endonuclease-like"/>
    <property type="match status" value="1"/>
</dbReference>
<dbReference type="SUPFAM" id="SSF47781">
    <property type="entry name" value="RuvA domain 2-like"/>
    <property type="match status" value="1"/>
</dbReference>
<gene>
    <name evidence="9" type="ORF">A9C11_32925</name>
</gene>
<dbReference type="GO" id="GO:0000724">
    <property type="term" value="P:double-strand break repair via homologous recombination"/>
    <property type="evidence" value="ECO:0007669"/>
    <property type="project" value="TreeGrafter"/>
</dbReference>
<proteinExistence type="predicted"/>
<evidence type="ECO:0000256" key="1">
    <source>
        <dbReference type="ARBA" id="ARBA00022722"/>
    </source>
</evidence>
<protein>
    <submittedName>
        <fullName evidence="9">DNA-binding protein</fullName>
    </submittedName>
</protein>
<dbReference type="EMBL" id="CP015879">
    <property type="protein sequence ID" value="ANI18859.1"/>
    <property type="molecule type" value="Genomic_DNA"/>
</dbReference>
<reference evidence="9 10" key="1">
    <citation type="submission" date="2016-05" db="EMBL/GenBank/DDBJ databases">
        <title>Genome Sequence of Pseudomonas citronellolis Strain SJTE-3, an Estrogens and Persistent Organic Pollutants degradation strain.</title>
        <authorList>
            <person name="Liang R."/>
        </authorList>
    </citation>
    <scope>NUCLEOTIDE SEQUENCE [LARGE SCALE GENOMIC DNA]</scope>
    <source>
        <strain evidence="9 10">SJTE-3</strain>
        <plasmid evidence="10">Plasmid prbl16</plasmid>
    </source>
</reference>
<dbReference type="Pfam" id="PF02732">
    <property type="entry name" value="ERCC4"/>
    <property type="match status" value="1"/>
</dbReference>
<evidence type="ECO:0000313" key="10">
    <source>
        <dbReference type="Proteomes" id="UP000077748"/>
    </source>
</evidence>
<dbReference type="InterPro" id="IPR003583">
    <property type="entry name" value="Hlx-hairpin-Hlx_DNA-bd_motif"/>
</dbReference>
<dbReference type="GO" id="GO:0003684">
    <property type="term" value="F:damaged DNA binding"/>
    <property type="evidence" value="ECO:0007669"/>
    <property type="project" value="TreeGrafter"/>
</dbReference>
<dbReference type="AlphaFoldDB" id="A0A1A9KN27"/>
<geneLocation type="plasmid" evidence="10">
    <name>prbl16</name>
</geneLocation>
<evidence type="ECO:0000256" key="3">
    <source>
        <dbReference type="ARBA" id="ARBA00022763"/>
    </source>
</evidence>
<dbReference type="InterPro" id="IPR006166">
    <property type="entry name" value="ERCC4_domain"/>
</dbReference>
<keyword evidence="5 9" id="KW-0238">DNA-binding</keyword>
<feature type="domain" description="Helix-hairpin-helix DNA-binding motif class 1" evidence="7">
    <location>
        <begin position="186"/>
        <end position="205"/>
    </location>
</feature>
<dbReference type="GO" id="GO:1901255">
    <property type="term" value="P:nucleotide-excision repair involved in interstrand cross-link repair"/>
    <property type="evidence" value="ECO:0007669"/>
    <property type="project" value="TreeGrafter"/>
</dbReference>
<keyword evidence="4" id="KW-0378">Hydrolase</keyword>
<evidence type="ECO:0000256" key="6">
    <source>
        <dbReference type="ARBA" id="ARBA00023204"/>
    </source>
</evidence>
<name>A0A1A9KN27_9PSED</name>
<dbReference type="SMART" id="SM00891">
    <property type="entry name" value="ERCC4"/>
    <property type="match status" value="1"/>
</dbReference>
<dbReference type="CDD" id="cd20075">
    <property type="entry name" value="XPF_nuclease_XPF_arch"/>
    <property type="match status" value="1"/>
</dbReference>
<dbReference type="InterPro" id="IPR010994">
    <property type="entry name" value="RuvA_2-like"/>
</dbReference>
<feature type="domain" description="Helix-hairpin-helix DNA-binding motif class 1" evidence="7">
    <location>
        <begin position="154"/>
        <end position="173"/>
    </location>
</feature>
<dbReference type="PANTHER" id="PTHR10150:SF0">
    <property type="entry name" value="DNA REPAIR ENDONUCLEASE XPF"/>
    <property type="match status" value="1"/>
</dbReference>
<evidence type="ECO:0000256" key="2">
    <source>
        <dbReference type="ARBA" id="ARBA00022759"/>
    </source>
</evidence>
<keyword evidence="9" id="KW-0614">Plasmid</keyword>
<evidence type="ECO:0000313" key="9">
    <source>
        <dbReference type="EMBL" id="ANI18859.1"/>
    </source>
</evidence>
<dbReference type="Gene3D" id="1.10.150.20">
    <property type="entry name" value="5' to 3' exonuclease, C-terminal subdomain"/>
    <property type="match status" value="1"/>
</dbReference>
<dbReference type="InterPro" id="IPR011335">
    <property type="entry name" value="Restrct_endonuc-II-like"/>
</dbReference>
<dbReference type="Proteomes" id="UP000077748">
    <property type="component" value="Plasmid pRBL16"/>
</dbReference>
<evidence type="ECO:0000259" key="8">
    <source>
        <dbReference type="SMART" id="SM00891"/>
    </source>
</evidence>
<dbReference type="PANTHER" id="PTHR10150">
    <property type="entry name" value="DNA REPAIR ENDONUCLEASE XPF"/>
    <property type="match status" value="1"/>
</dbReference>
<keyword evidence="2" id="KW-0255">Endonuclease</keyword>
<dbReference type="Gene3D" id="3.40.50.10130">
    <property type="match status" value="1"/>
</dbReference>
<organism evidence="9 10">
    <name type="scientific">Pseudomonas citronellolis</name>
    <dbReference type="NCBI Taxonomy" id="53408"/>
    <lineage>
        <taxon>Bacteria</taxon>
        <taxon>Pseudomonadati</taxon>
        <taxon>Pseudomonadota</taxon>
        <taxon>Gammaproteobacteria</taxon>
        <taxon>Pseudomonadales</taxon>
        <taxon>Pseudomonadaceae</taxon>
        <taxon>Pseudomonas</taxon>
    </lineage>
</organism>
<dbReference type="Pfam" id="PF14520">
    <property type="entry name" value="HHH_5"/>
    <property type="match status" value="1"/>
</dbReference>
<evidence type="ECO:0000256" key="4">
    <source>
        <dbReference type="ARBA" id="ARBA00022801"/>
    </source>
</evidence>
<evidence type="ECO:0000256" key="5">
    <source>
        <dbReference type="ARBA" id="ARBA00023125"/>
    </source>
</evidence>
<feature type="domain" description="ERCC4" evidence="8">
    <location>
        <begin position="3"/>
        <end position="83"/>
    </location>
</feature>
<dbReference type="RefSeq" id="WP_010792823.1">
    <property type="nucleotide sequence ID" value="NZ_CP015879.1"/>
</dbReference>
<dbReference type="SMART" id="SM00278">
    <property type="entry name" value="HhH1"/>
    <property type="match status" value="2"/>
</dbReference>
<dbReference type="GO" id="GO:0000014">
    <property type="term" value="F:single-stranded DNA endodeoxyribonuclease activity"/>
    <property type="evidence" value="ECO:0007669"/>
    <property type="project" value="TreeGrafter"/>
</dbReference>
<evidence type="ECO:0000259" key="7">
    <source>
        <dbReference type="SMART" id="SM00278"/>
    </source>
</evidence>
<dbReference type="GeneID" id="42591261"/>
<sequence length="233" mass="25658">MVKIFVDAREVPSRIPDALREMGAEVEIVNLEVGDYVLSADLVLERKTAIDFCMSVTDGRFINQSSKMMMNFKRRIWLIEGDVYSTRAQIHPDALDGALSYLAVVLQQTVLWYKAPRRAAGMIYRLAKHEQEGLDYVPATRKGKVPAGVGQSLFTLEGLNGCGPVAARKLLEHFRSVHAVINASVEQLCAVKGIGPKKAQAIYDGIHFQVSEGMSVEEQPSLFADPPASDPLV</sequence>
<accession>A0A1A9KN27</accession>
<keyword evidence="1" id="KW-0540">Nuclease</keyword>
<dbReference type="GO" id="GO:0003697">
    <property type="term" value="F:single-stranded DNA binding"/>
    <property type="evidence" value="ECO:0007669"/>
    <property type="project" value="TreeGrafter"/>
</dbReference>